<proteinExistence type="predicted"/>
<dbReference type="EMBL" id="FMYP01000069">
    <property type="protein sequence ID" value="SDC98841.1"/>
    <property type="molecule type" value="Genomic_DNA"/>
</dbReference>
<dbReference type="AlphaFoldDB" id="A0A1G6R2U9"/>
<dbReference type="Proteomes" id="UP000199452">
    <property type="component" value="Unassembled WGS sequence"/>
</dbReference>
<organism evidence="1 2">
    <name type="scientific">Williamwhitmania taraxaci</name>
    <dbReference type="NCBI Taxonomy" id="1640674"/>
    <lineage>
        <taxon>Bacteria</taxon>
        <taxon>Pseudomonadati</taxon>
        <taxon>Bacteroidota</taxon>
        <taxon>Bacteroidia</taxon>
        <taxon>Bacteroidales</taxon>
        <taxon>Williamwhitmaniaceae</taxon>
        <taxon>Williamwhitmania</taxon>
    </lineage>
</organism>
<reference evidence="1 2" key="1">
    <citation type="submission" date="2016-09" db="EMBL/GenBank/DDBJ databases">
        <authorList>
            <person name="Capua I."/>
            <person name="De Benedictis P."/>
            <person name="Joannis T."/>
            <person name="Lombin L.H."/>
            <person name="Cattoli G."/>
        </authorList>
    </citation>
    <scope>NUCLEOTIDE SEQUENCE [LARGE SCALE GENOMIC DNA]</scope>
    <source>
        <strain evidence="1 2">A7P-90m</strain>
    </source>
</reference>
<evidence type="ECO:0000313" key="2">
    <source>
        <dbReference type="Proteomes" id="UP000199452"/>
    </source>
</evidence>
<name>A0A1G6R2U9_9BACT</name>
<evidence type="ECO:0008006" key="3">
    <source>
        <dbReference type="Google" id="ProtNLM"/>
    </source>
</evidence>
<dbReference type="STRING" id="1640674.SAMN05216323_10695"/>
<sequence length="42" mass="5107">MKQIMKVITIIHKHRMRKCVNYVNYIKNYVKRLSPKRVTFAG</sequence>
<protein>
    <recommendedName>
        <fullName evidence="3">Transposase</fullName>
    </recommendedName>
</protein>
<keyword evidence="2" id="KW-1185">Reference proteome</keyword>
<accession>A0A1G6R2U9</accession>
<gene>
    <name evidence="1" type="ORF">SAMN05216323_10695</name>
</gene>
<evidence type="ECO:0000313" key="1">
    <source>
        <dbReference type="EMBL" id="SDC98841.1"/>
    </source>
</evidence>